<reference evidence="2" key="1">
    <citation type="submission" date="2020-06" db="EMBL/GenBank/DDBJ databases">
        <title>Legume-microbial interactions unlock mineral nutrients during tropical forest succession.</title>
        <authorList>
            <person name="Epihov D.Z."/>
        </authorList>
    </citation>
    <scope>NUCLEOTIDE SEQUENCE [LARGE SCALE GENOMIC DNA]</scope>
    <source>
        <strain evidence="2">Pan2503</strain>
    </source>
</reference>
<comment type="caution">
    <text evidence="2">The sequence shown here is derived from an EMBL/GenBank/DDBJ whole genome shotgun (WGS) entry which is preliminary data.</text>
</comment>
<evidence type="ECO:0000313" key="3">
    <source>
        <dbReference type="Proteomes" id="UP000567293"/>
    </source>
</evidence>
<organism evidence="2 3">
    <name type="scientific">Candidatus Acidiferrum panamense</name>
    <dbReference type="NCBI Taxonomy" id="2741543"/>
    <lineage>
        <taxon>Bacteria</taxon>
        <taxon>Pseudomonadati</taxon>
        <taxon>Acidobacteriota</taxon>
        <taxon>Terriglobia</taxon>
        <taxon>Candidatus Acidiferrales</taxon>
        <taxon>Candidatus Acidiferrum</taxon>
    </lineage>
</organism>
<accession>A0A7V8NS70</accession>
<dbReference type="GO" id="GO:0016810">
    <property type="term" value="F:hydrolase activity, acting on carbon-nitrogen (but not peptide) bonds"/>
    <property type="evidence" value="ECO:0007669"/>
    <property type="project" value="InterPro"/>
</dbReference>
<dbReference type="PANTHER" id="PTHR43135">
    <property type="entry name" value="ALPHA-D-RIBOSE 1-METHYLPHOSPHONATE 5-TRIPHOSPHATE DIPHOSPHATASE"/>
    <property type="match status" value="1"/>
</dbReference>
<evidence type="ECO:0008006" key="4">
    <source>
        <dbReference type="Google" id="ProtNLM"/>
    </source>
</evidence>
<feature type="non-terminal residue" evidence="2">
    <location>
        <position position="197"/>
    </location>
</feature>
<feature type="chain" id="PRO_5031367714" description="Amidohydrolase" evidence="1">
    <location>
        <begin position="25"/>
        <end position="197"/>
    </location>
</feature>
<proteinExistence type="predicted"/>
<evidence type="ECO:0000313" key="2">
    <source>
        <dbReference type="EMBL" id="MBA0086512.1"/>
    </source>
</evidence>
<evidence type="ECO:0000256" key="1">
    <source>
        <dbReference type="SAM" id="SignalP"/>
    </source>
</evidence>
<dbReference type="Proteomes" id="UP000567293">
    <property type="component" value="Unassembled WGS sequence"/>
</dbReference>
<name>A0A7V8NS70_9BACT</name>
<dbReference type="EMBL" id="JACDQQ010001549">
    <property type="protein sequence ID" value="MBA0086512.1"/>
    <property type="molecule type" value="Genomic_DNA"/>
</dbReference>
<dbReference type="AlphaFoldDB" id="A0A7V8NS70"/>
<sequence>MRIFPIAKVAAATGRCLVASLVLASCSPQLPGQGSASGRPMLFEGARLITGDGSAIEDSAFLVENQKITRVGKRGALQSPAGAVHVDLSGKTVMPAMVDLHGHIGYQNVPAGTMSKENFTRDNLIDHLERLAYDGVGAVVDVASLLDRSDLKGGRTGWGDVPLKVRDEVIPNAALFKTAGTGIAFPNGGPTGHPSRS</sequence>
<dbReference type="PROSITE" id="PS51257">
    <property type="entry name" value="PROKAR_LIPOPROTEIN"/>
    <property type="match status" value="1"/>
</dbReference>
<protein>
    <recommendedName>
        <fullName evidence="4">Amidohydrolase</fullName>
    </recommendedName>
</protein>
<feature type="signal peptide" evidence="1">
    <location>
        <begin position="1"/>
        <end position="24"/>
    </location>
</feature>
<keyword evidence="3" id="KW-1185">Reference proteome</keyword>
<dbReference type="PANTHER" id="PTHR43135:SF3">
    <property type="entry name" value="ALPHA-D-RIBOSE 1-METHYLPHOSPHONATE 5-TRIPHOSPHATE DIPHOSPHATASE"/>
    <property type="match status" value="1"/>
</dbReference>
<dbReference type="Gene3D" id="3.20.20.140">
    <property type="entry name" value="Metal-dependent hydrolases"/>
    <property type="match status" value="1"/>
</dbReference>
<dbReference type="InterPro" id="IPR051781">
    <property type="entry name" value="Metallo-dep_Hydrolase"/>
</dbReference>
<dbReference type="Gene3D" id="2.30.40.10">
    <property type="entry name" value="Urease, subunit C, domain 1"/>
    <property type="match status" value="1"/>
</dbReference>
<dbReference type="SUPFAM" id="SSF51338">
    <property type="entry name" value="Composite domain of metallo-dependent hydrolases"/>
    <property type="match status" value="1"/>
</dbReference>
<dbReference type="InterPro" id="IPR011059">
    <property type="entry name" value="Metal-dep_hydrolase_composite"/>
</dbReference>
<keyword evidence="1" id="KW-0732">Signal</keyword>
<gene>
    <name evidence="2" type="ORF">HRJ53_16145</name>
</gene>